<evidence type="ECO:0000256" key="8">
    <source>
        <dbReference type="ARBA" id="ARBA00023239"/>
    </source>
</evidence>
<dbReference type="InterPro" id="IPR001753">
    <property type="entry name" value="Enoyl-CoA_hydra/iso"/>
</dbReference>
<keyword evidence="5" id="KW-0560">Oxidoreductase</keyword>
<dbReference type="PANTHER" id="PTHR43612:SF3">
    <property type="entry name" value="TRIFUNCTIONAL ENZYME SUBUNIT ALPHA, MITOCHONDRIAL"/>
    <property type="match status" value="1"/>
</dbReference>
<evidence type="ECO:0000256" key="9">
    <source>
        <dbReference type="ARBA" id="ARBA00023268"/>
    </source>
</evidence>
<dbReference type="InterPro" id="IPR006176">
    <property type="entry name" value="3-OHacyl-CoA_DH_NAD-bd"/>
</dbReference>
<comment type="catalytic activity">
    <reaction evidence="10">
        <text>a (3S)-3-hydroxyacyl-CoA + NAD(+) = a 3-oxoacyl-CoA + NADH + H(+)</text>
        <dbReference type="Rhea" id="RHEA:22432"/>
        <dbReference type="ChEBI" id="CHEBI:15378"/>
        <dbReference type="ChEBI" id="CHEBI:57318"/>
        <dbReference type="ChEBI" id="CHEBI:57540"/>
        <dbReference type="ChEBI" id="CHEBI:57945"/>
        <dbReference type="ChEBI" id="CHEBI:90726"/>
        <dbReference type="EC" id="1.1.1.35"/>
    </reaction>
</comment>
<keyword evidence="6" id="KW-0520">NAD</keyword>
<evidence type="ECO:0000256" key="2">
    <source>
        <dbReference type="ARBA" id="ARBA00007005"/>
    </source>
</evidence>
<evidence type="ECO:0000256" key="10">
    <source>
        <dbReference type="ARBA" id="ARBA00049556"/>
    </source>
</evidence>
<dbReference type="Pfam" id="PF00378">
    <property type="entry name" value="ECH_1"/>
    <property type="match status" value="1"/>
</dbReference>
<keyword evidence="14" id="KW-1185">Reference proteome</keyword>
<organism evidence="13 14">
    <name type="scientific">Microtetraspora glauca</name>
    <dbReference type="NCBI Taxonomy" id="1996"/>
    <lineage>
        <taxon>Bacteria</taxon>
        <taxon>Bacillati</taxon>
        <taxon>Actinomycetota</taxon>
        <taxon>Actinomycetes</taxon>
        <taxon>Streptosporangiales</taxon>
        <taxon>Streptosporangiaceae</taxon>
        <taxon>Microtetraspora</taxon>
    </lineage>
</organism>
<dbReference type="Gene3D" id="1.10.1040.50">
    <property type="match status" value="1"/>
</dbReference>
<evidence type="ECO:0000259" key="12">
    <source>
        <dbReference type="Pfam" id="PF02737"/>
    </source>
</evidence>
<comment type="caution">
    <text evidence="13">The sequence shown here is derived from an EMBL/GenBank/DDBJ whole genome shotgun (WGS) entry which is preliminary data.</text>
</comment>
<feature type="domain" description="3-hydroxyacyl-CoA dehydrogenase C-terminal" evidence="11">
    <location>
        <begin position="518"/>
        <end position="600"/>
    </location>
</feature>
<feature type="domain" description="3-hydroxyacyl-CoA dehydrogenase NAD binding" evidence="12">
    <location>
        <begin position="335"/>
        <end position="514"/>
    </location>
</feature>
<dbReference type="EMBL" id="JBFALK010000002">
    <property type="protein sequence ID" value="MEV0967987.1"/>
    <property type="molecule type" value="Genomic_DNA"/>
</dbReference>
<dbReference type="SUPFAM" id="SSF52096">
    <property type="entry name" value="ClpP/crotonase"/>
    <property type="match status" value="1"/>
</dbReference>
<keyword evidence="8" id="KW-0456">Lyase</keyword>
<dbReference type="InterPro" id="IPR008927">
    <property type="entry name" value="6-PGluconate_DH-like_C_sf"/>
</dbReference>
<evidence type="ECO:0000256" key="6">
    <source>
        <dbReference type="ARBA" id="ARBA00023027"/>
    </source>
</evidence>
<dbReference type="Pfam" id="PF00725">
    <property type="entry name" value="3HCDH"/>
    <property type="match status" value="1"/>
</dbReference>
<dbReference type="RefSeq" id="WP_358130201.1">
    <property type="nucleotide sequence ID" value="NZ_JBFALK010000002.1"/>
</dbReference>
<evidence type="ECO:0000256" key="1">
    <source>
        <dbReference type="ARBA" id="ARBA00005005"/>
    </source>
</evidence>
<dbReference type="Gene3D" id="3.90.226.10">
    <property type="entry name" value="2-enoyl-CoA Hydratase, Chain A, domain 1"/>
    <property type="match status" value="1"/>
</dbReference>
<dbReference type="InterPro" id="IPR006108">
    <property type="entry name" value="3HC_DH_C"/>
</dbReference>
<evidence type="ECO:0000313" key="13">
    <source>
        <dbReference type="EMBL" id="MEV0967987.1"/>
    </source>
</evidence>
<dbReference type="InterPro" id="IPR050136">
    <property type="entry name" value="FA_oxidation_alpha_subunit"/>
</dbReference>
<evidence type="ECO:0000256" key="7">
    <source>
        <dbReference type="ARBA" id="ARBA00023098"/>
    </source>
</evidence>
<sequence>MSDIETYKSLLAGKDTGEVVTRALVRDVELPYGAGTMALITLDNGLDHTKPNTFGPQGLLALNDVLDAIEARGDVAAVGVTGKPFIFAVGADLKGAAAVATHEEAAAIGGLGHHVFRRLGELGVPTFAFVNGAAMGGGLEIALHCAYRTVSSGVPAVALPECFLGLVPGWGGTQLLPRLIGPEKAIKLIIENPLSQNRMIKGRDAYELGVADAMFEPADFLEESLRWAARVLRGEETVTRAPYEGDWDKAVADARVLVDLKLRGASPAPYRALDLIALARTASRDEGFAAEDRALADLLMGDELRAGLYAFDLVQRRAKKPAGAPDKALARKVTKVGVVGAGLMASQLALLFARRLEVPVVLTDLDQARLDKGVGYVRAEVDKLLAKGRVSADQAGRLRALVSGSLTKDAFADADFVIEAVFEDLDVKRKVLAEVEAVVSDECVLATNTSSLSITAMASGLRRPERVVGFHFFNPVAVMPLLEIVRGDATDDATLATAFSVAKTLKKSSVLVKDAPAFVVNRLLTRFMGEITAAADEGTPLEVADHALDGLGLPMTPFTLLQLVGPAVALHVAETMHAAFPERYGVSGNLATLVAAGKPGVYGSDFQIDPEVRTLFEGGASPSTGEDVRLRALRALAEEIRLMLDEGVVAAAQDIDLCVILGAGWPFHTGGITPYLDREGISEAVTGSRFLAPGVASVPA</sequence>
<gene>
    <name evidence="13" type="ORF">AB0I59_05090</name>
</gene>
<keyword evidence="7" id="KW-0443">Lipid metabolism</keyword>
<keyword evidence="4" id="KW-0442">Lipid degradation</keyword>
<evidence type="ECO:0000256" key="5">
    <source>
        <dbReference type="ARBA" id="ARBA00023002"/>
    </source>
</evidence>
<keyword evidence="3" id="KW-0276">Fatty acid metabolism</keyword>
<evidence type="ECO:0000256" key="4">
    <source>
        <dbReference type="ARBA" id="ARBA00022963"/>
    </source>
</evidence>
<evidence type="ECO:0000256" key="3">
    <source>
        <dbReference type="ARBA" id="ARBA00022832"/>
    </source>
</evidence>
<dbReference type="Proteomes" id="UP001551675">
    <property type="component" value="Unassembled WGS sequence"/>
</dbReference>
<dbReference type="SUPFAM" id="SSF48179">
    <property type="entry name" value="6-phosphogluconate dehydrogenase C-terminal domain-like"/>
    <property type="match status" value="2"/>
</dbReference>
<name>A0ABV3G8S6_MICGL</name>
<evidence type="ECO:0000313" key="14">
    <source>
        <dbReference type="Proteomes" id="UP001551675"/>
    </source>
</evidence>
<proteinExistence type="inferred from homology"/>
<dbReference type="Pfam" id="PF02737">
    <property type="entry name" value="3HCDH_N"/>
    <property type="match status" value="1"/>
</dbReference>
<evidence type="ECO:0000259" key="11">
    <source>
        <dbReference type="Pfam" id="PF00725"/>
    </source>
</evidence>
<dbReference type="SUPFAM" id="SSF51735">
    <property type="entry name" value="NAD(P)-binding Rossmann-fold domains"/>
    <property type="match status" value="1"/>
</dbReference>
<protein>
    <submittedName>
        <fullName evidence="13">3-hydroxyacyl-CoA dehydrogenase NAD-binding domain-containing protein</fullName>
    </submittedName>
</protein>
<reference evidence="13 14" key="1">
    <citation type="submission" date="2024-06" db="EMBL/GenBank/DDBJ databases">
        <title>The Natural Products Discovery Center: Release of the First 8490 Sequenced Strains for Exploring Actinobacteria Biosynthetic Diversity.</title>
        <authorList>
            <person name="Kalkreuter E."/>
            <person name="Kautsar S.A."/>
            <person name="Yang D."/>
            <person name="Bader C.D."/>
            <person name="Teijaro C.N."/>
            <person name="Fluegel L."/>
            <person name="Davis C.M."/>
            <person name="Simpson J.R."/>
            <person name="Lauterbach L."/>
            <person name="Steele A.D."/>
            <person name="Gui C."/>
            <person name="Meng S."/>
            <person name="Li G."/>
            <person name="Viehrig K."/>
            <person name="Ye F."/>
            <person name="Su P."/>
            <person name="Kiefer A.F."/>
            <person name="Nichols A."/>
            <person name="Cepeda A.J."/>
            <person name="Yan W."/>
            <person name="Fan B."/>
            <person name="Jiang Y."/>
            <person name="Adhikari A."/>
            <person name="Zheng C.-J."/>
            <person name="Schuster L."/>
            <person name="Cowan T.M."/>
            <person name="Smanski M.J."/>
            <person name="Chevrette M.G."/>
            <person name="De Carvalho L.P.S."/>
            <person name="Shen B."/>
        </authorList>
    </citation>
    <scope>NUCLEOTIDE SEQUENCE [LARGE SCALE GENOMIC DNA]</scope>
    <source>
        <strain evidence="13 14">NPDC050100</strain>
    </source>
</reference>
<dbReference type="CDD" id="cd06558">
    <property type="entry name" value="crotonase-like"/>
    <property type="match status" value="1"/>
</dbReference>
<keyword evidence="9" id="KW-0511">Multifunctional enzyme</keyword>
<dbReference type="InterPro" id="IPR029045">
    <property type="entry name" value="ClpP/crotonase-like_dom_sf"/>
</dbReference>
<dbReference type="Gene3D" id="3.40.50.720">
    <property type="entry name" value="NAD(P)-binding Rossmann-like Domain"/>
    <property type="match status" value="1"/>
</dbReference>
<dbReference type="InterPro" id="IPR036291">
    <property type="entry name" value="NAD(P)-bd_dom_sf"/>
</dbReference>
<accession>A0ABV3G8S6</accession>
<comment type="pathway">
    <text evidence="1">Lipid metabolism; fatty acid beta-oxidation.</text>
</comment>
<comment type="similarity">
    <text evidence="2">In the central section; belongs to the 3-hydroxyacyl-CoA dehydrogenase family.</text>
</comment>
<dbReference type="PANTHER" id="PTHR43612">
    <property type="entry name" value="TRIFUNCTIONAL ENZYME SUBUNIT ALPHA"/>
    <property type="match status" value="1"/>
</dbReference>